<reference evidence="2" key="1">
    <citation type="submission" date="2021-10" db="EMBL/GenBank/DDBJ databases">
        <authorList>
            <person name="Mesa V."/>
        </authorList>
    </citation>
    <scope>NUCLEOTIDE SEQUENCE</scope>
    <source>
        <strain evidence="2">CC3_PB</strain>
    </source>
</reference>
<feature type="domain" description="Transposase DDE" evidence="1">
    <location>
        <begin position="134"/>
        <end position="259"/>
    </location>
</feature>
<evidence type="ECO:0000313" key="3">
    <source>
        <dbReference type="Proteomes" id="UP000789738"/>
    </source>
</evidence>
<dbReference type="PANTHER" id="PTHR33408:SF2">
    <property type="entry name" value="TRANSPOSASE DDE DOMAIN-CONTAINING PROTEIN"/>
    <property type="match status" value="1"/>
</dbReference>
<evidence type="ECO:0000313" key="2">
    <source>
        <dbReference type="EMBL" id="CAG9701861.1"/>
    </source>
</evidence>
<dbReference type="Proteomes" id="UP000789738">
    <property type="component" value="Unassembled WGS sequence"/>
</dbReference>
<proteinExistence type="predicted"/>
<organism evidence="2 3">
    <name type="scientific">Clostridium neonatale</name>
    <dbReference type="NCBI Taxonomy" id="137838"/>
    <lineage>
        <taxon>Bacteria</taxon>
        <taxon>Bacillati</taxon>
        <taxon>Bacillota</taxon>
        <taxon>Clostridia</taxon>
        <taxon>Eubacteriales</taxon>
        <taxon>Clostridiaceae</taxon>
        <taxon>Clostridium</taxon>
    </lineage>
</organism>
<evidence type="ECO:0000259" key="1">
    <source>
        <dbReference type="Pfam" id="PF13751"/>
    </source>
</evidence>
<dbReference type="AlphaFoldDB" id="A0AA86MH59"/>
<dbReference type="PANTHER" id="PTHR33408">
    <property type="entry name" value="TRANSPOSASE"/>
    <property type="match status" value="1"/>
</dbReference>
<gene>
    <name evidence="2" type="ORF">CNEO_10332</name>
</gene>
<dbReference type="EMBL" id="CAKJVE010000001">
    <property type="protein sequence ID" value="CAG9701861.1"/>
    <property type="molecule type" value="Genomic_DNA"/>
</dbReference>
<protein>
    <recommendedName>
        <fullName evidence="1">Transposase DDE domain-containing protein</fullName>
    </recommendedName>
</protein>
<sequence length="278" mass="32611">MSKRNSYSKTDPDATFMHMKDDHMRNGQLKPAYNVQIAVESEYVTGVGIFDDRNDIATLIPMLNNMKEKLGHKYLNVIADSGYESEENYLYLEANEQIHYIKPQTYEKWKKRNFKNDISKRENMRYDAESDFYICHNNRKLIPTSIIHRTSASGYKSEVTVYECENCDNCIHKIKCTKAKGNRKMQVSKVFVKKREISYKNITTEFGIKLRINRSIQVEGAFGILKSDYEFNRFLTRGKNSVKTEFILLCFGYNINKLHSKTQNERTQNHLHELKPIA</sequence>
<dbReference type="InterPro" id="IPR025668">
    <property type="entry name" value="Tnp_DDE_dom"/>
</dbReference>
<comment type="caution">
    <text evidence="2">The sequence shown here is derived from an EMBL/GenBank/DDBJ whole genome shotgun (WGS) entry which is preliminary data.</text>
</comment>
<accession>A0AA86MH59</accession>
<name>A0AA86MH59_9CLOT</name>
<dbReference type="Pfam" id="PF13751">
    <property type="entry name" value="DDE_Tnp_1_6"/>
    <property type="match status" value="1"/>
</dbReference>